<gene>
    <name evidence="11" type="ORF">BT63DRAFT_417608</name>
</gene>
<evidence type="ECO:0000256" key="5">
    <source>
        <dbReference type="ARBA" id="ARBA00022525"/>
    </source>
</evidence>
<dbReference type="PANTHER" id="PTHR20910:SF1">
    <property type="entry name" value="SUPEROXIDE DISMUTASE COPPER_ZINC BINDING DOMAIN-CONTAINING PROTEIN"/>
    <property type="match status" value="1"/>
</dbReference>
<dbReference type="InterPro" id="IPR001424">
    <property type="entry name" value="SOD_Cu_Zn_dom"/>
</dbReference>
<dbReference type="SUPFAM" id="SSF49329">
    <property type="entry name" value="Cu,Zn superoxide dismutase-like"/>
    <property type="match status" value="1"/>
</dbReference>
<dbReference type="OrthoDB" id="159229at2759"/>
<dbReference type="Proteomes" id="UP000799302">
    <property type="component" value="Unassembled WGS sequence"/>
</dbReference>
<name>A0A6A6U0W0_9PEZI</name>
<dbReference type="GO" id="GO:0046872">
    <property type="term" value="F:metal ion binding"/>
    <property type="evidence" value="ECO:0007669"/>
    <property type="project" value="InterPro"/>
</dbReference>
<feature type="chain" id="PRO_5025470341" description="superoxide dismutase" evidence="9">
    <location>
        <begin position="22"/>
        <end position="261"/>
    </location>
</feature>
<comment type="catalytic activity">
    <reaction evidence="7">
        <text>2 superoxide + 2 H(+) = H2O2 + O2</text>
        <dbReference type="Rhea" id="RHEA:20696"/>
        <dbReference type="ChEBI" id="CHEBI:15378"/>
        <dbReference type="ChEBI" id="CHEBI:15379"/>
        <dbReference type="ChEBI" id="CHEBI:16240"/>
        <dbReference type="ChEBI" id="CHEBI:18421"/>
        <dbReference type="EC" id="1.15.1.1"/>
    </reaction>
</comment>
<dbReference type="InterPro" id="IPR053257">
    <property type="entry name" value="Cu-only_SOD"/>
</dbReference>
<dbReference type="PANTHER" id="PTHR20910">
    <property type="entry name" value="AGAP001623-PA"/>
    <property type="match status" value="1"/>
</dbReference>
<dbReference type="InterPro" id="IPR036423">
    <property type="entry name" value="SOD-like_Cu/Zn_dom_sf"/>
</dbReference>
<evidence type="ECO:0000313" key="11">
    <source>
        <dbReference type="EMBL" id="KAF2665077.1"/>
    </source>
</evidence>
<accession>A0A6A6U0W0</accession>
<feature type="region of interest" description="Disordered" evidence="8">
    <location>
        <begin position="204"/>
        <end position="225"/>
    </location>
</feature>
<dbReference type="GO" id="GO:0005576">
    <property type="term" value="C:extracellular region"/>
    <property type="evidence" value="ECO:0007669"/>
    <property type="project" value="UniProtKB-SubCell"/>
</dbReference>
<dbReference type="EC" id="1.15.1.1" evidence="4"/>
<evidence type="ECO:0000256" key="6">
    <source>
        <dbReference type="ARBA" id="ARBA00022862"/>
    </source>
</evidence>
<dbReference type="Pfam" id="PF00080">
    <property type="entry name" value="Sod_Cu"/>
    <property type="match status" value="1"/>
</dbReference>
<evidence type="ECO:0000313" key="12">
    <source>
        <dbReference type="Proteomes" id="UP000799302"/>
    </source>
</evidence>
<comment type="similarity">
    <text evidence="3">Belongs to the Cu-Zn superoxide dismutase family.</text>
</comment>
<protein>
    <recommendedName>
        <fullName evidence="4">superoxide dismutase</fullName>
        <ecNumber evidence="4">1.15.1.1</ecNumber>
    </recommendedName>
</protein>
<evidence type="ECO:0000259" key="10">
    <source>
        <dbReference type="Pfam" id="PF00080"/>
    </source>
</evidence>
<evidence type="ECO:0000256" key="9">
    <source>
        <dbReference type="SAM" id="SignalP"/>
    </source>
</evidence>
<organism evidence="11 12">
    <name type="scientific">Microthyrium microscopicum</name>
    <dbReference type="NCBI Taxonomy" id="703497"/>
    <lineage>
        <taxon>Eukaryota</taxon>
        <taxon>Fungi</taxon>
        <taxon>Dikarya</taxon>
        <taxon>Ascomycota</taxon>
        <taxon>Pezizomycotina</taxon>
        <taxon>Dothideomycetes</taxon>
        <taxon>Dothideomycetes incertae sedis</taxon>
        <taxon>Microthyriales</taxon>
        <taxon>Microthyriaceae</taxon>
        <taxon>Microthyrium</taxon>
    </lineage>
</organism>
<sequence>MHFSQLLSVTTLAAGIYIAAAASDASVVKDNPIGAWIIADTSGKDGSNHGMLAEVSASSSSDGEGVEMTINLNGLSSIPLSGGPFTYHIHQYPVPENGSCDATGAHLDPTNRGDSPPCDKTKPETCQVGDLAGKHGACPSLPGCSNTFRDPYLSLTPGNPAYIGDKSFVVHYANKTRIACVNFLPSGKSASSAGYNSTSTAVSSASAPGATSTSTSTIGAGNSATATPTGSVVTASGLASSSLQVPGFAGLLFTILGFTMW</sequence>
<evidence type="ECO:0000256" key="2">
    <source>
        <dbReference type="ARBA" id="ARBA00004613"/>
    </source>
</evidence>
<proteinExistence type="inferred from homology"/>
<comment type="subcellular location">
    <subcellularLocation>
        <location evidence="1">Cell envelope</location>
    </subcellularLocation>
    <subcellularLocation>
        <location evidence="2">Secreted</location>
    </subcellularLocation>
</comment>
<keyword evidence="9" id="KW-0732">Signal</keyword>
<keyword evidence="5" id="KW-0964">Secreted</keyword>
<feature type="domain" description="Superoxide dismutase copper/zinc binding" evidence="10">
    <location>
        <begin position="57"/>
        <end position="174"/>
    </location>
</feature>
<evidence type="ECO:0000256" key="1">
    <source>
        <dbReference type="ARBA" id="ARBA00004196"/>
    </source>
</evidence>
<feature type="signal peptide" evidence="9">
    <location>
        <begin position="1"/>
        <end position="21"/>
    </location>
</feature>
<evidence type="ECO:0000256" key="8">
    <source>
        <dbReference type="SAM" id="MobiDB-lite"/>
    </source>
</evidence>
<dbReference type="AlphaFoldDB" id="A0A6A6U0W0"/>
<keyword evidence="6" id="KW-0049">Antioxidant</keyword>
<evidence type="ECO:0000256" key="4">
    <source>
        <dbReference type="ARBA" id="ARBA00012682"/>
    </source>
</evidence>
<dbReference type="GO" id="GO:0004784">
    <property type="term" value="F:superoxide dismutase activity"/>
    <property type="evidence" value="ECO:0007669"/>
    <property type="project" value="UniProtKB-EC"/>
</dbReference>
<dbReference type="EMBL" id="MU004241">
    <property type="protein sequence ID" value="KAF2665077.1"/>
    <property type="molecule type" value="Genomic_DNA"/>
</dbReference>
<reference evidence="11" key="1">
    <citation type="journal article" date="2020" name="Stud. Mycol.">
        <title>101 Dothideomycetes genomes: a test case for predicting lifestyles and emergence of pathogens.</title>
        <authorList>
            <person name="Haridas S."/>
            <person name="Albert R."/>
            <person name="Binder M."/>
            <person name="Bloem J."/>
            <person name="Labutti K."/>
            <person name="Salamov A."/>
            <person name="Andreopoulos B."/>
            <person name="Baker S."/>
            <person name="Barry K."/>
            <person name="Bills G."/>
            <person name="Bluhm B."/>
            <person name="Cannon C."/>
            <person name="Castanera R."/>
            <person name="Culley D."/>
            <person name="Daum C."/>
            <person name="Ezra D."/>
            <person name="Gonzalez J."/>
            <person name="Henrissat B."/>
            <person name="Kuo A."/>
            <person name="Liang C."/>
            <person name="Lipzen A."/>
            <person name="Lutzoni F."/>
            <person name="Magnuson J."/>
            <person name="Mondo S."/>
            <person name="Nolan M."/>
            <person name="Ohm R."/>
            <person name="Pangilinan J."/>
            <person name="Park H.-J."/>
            <person name="Ramirez L."/>
            <person name="Alfaro M."/>
            <person name="Sun H."/>
            <person name="Tritt A."/>
            <person name="Yoshinaga Y."/>
            <person name="Zwiers L.-H."/>
            <person name="Turgeon B."/>
            <person name="Goodwin S."/>
            <person name="Spatafora J."/>
            <person name="Crous P."/>
            <person name="Grigoriev I."/>
        </authorList>
    </citation>
    <scope>NUCLEOTIDE SEQUENCE</scope>
    <source>
        <strain evidence="11">CBS 115976</strain>
    </source>
</reference>
<dbReference type="FunFam" id="2.60.40.200:FF:000007">
    <property type="entry name" value="Cell surface Cu-only superoxide dismutase 5"/>
    <property type="match status" value="1"/>
</dbReference>
<evidence type="ECO:0000256" key="3">
    <source>
        <dbReference type="ARBA" id="ARBA00010457"/>
    </source>
</evidence>
<evidence type="ECO:0000256" key="7">
    <source>
        <dbReference type="ARBA" id="ARBA00049204"/>
    </source>
</evidence>
<keyword evidence="12" id="KW-1185">Reference proteome</keyword>
<dbReference type="Gene3D" id="2.60.40.200">
    <property type="entry name" value="Superoxide dismutase, copper/zinc binding domain"/>
    <property type="match status" value="1"/>
</dbReference>